<dbReference type="AlphaFoldDB" id="A0AAV5WPW2"/>
<keyword evidence="2" id="KW-1185">Reference proteome</keyword>
<accession>A0AAV5WPW2</accession>
<organism evidence="1 2">
    <name type="scientific">Pristionchus fissidentatus</name>
    <dbReference type="NCBI Taxonomy" id="1538716"/>
    <lineage>
        <taxon>Eukaryota</taxon>
        <taxon>Metazoa</taxon>
        <taxon>Ecdysozoa</taxon>
        <taxon>Nematoda</taxon>
        <taxon>Chromadorea</taxon>
        <taxon>Rhabditida</taxon>
        <taxon>Rhabditina</taxon>
        <taxon>Diplogasteromorpha</taxon>
        <taxon>Diplogasteroidea</taxon>
        <taxon>Neodiplogasteridae</taxon>
        <taxon>Pristionchus</taxon>
    </lineage>
</organism>
<dbReference type="EMBL" id="BTSY01000006">
    <property type="protein sequence ID" value="GMT31857.1"/>
    <property type="molecule type" value="Genomic_DNA"/>
</dbReference>
<sequence length="76" mass="8241">DQVLDGFGRTLQRAAAVYLRARQGSEGEYERPREGIAGDVRGGNGDLIFRVHLEMREVETGRGVDGHIPSFSVGGV</sequence>
<name>A0AAV5WPW2_9BILA</name>
<evidence type="ECO:0000313" key="2">
    <source>
        <dbReference type="Proteomes" id="UP001432322"/>
    </source>
</evidence>
<feature type="non-terminal residue" evidence="1">
    <location>
        <position position="1"/>
    </location>
</feature>
<dbReference type="Proteomes" id="UP001432322">
    <property type="component" value="Unassembled WGS sequence"/>
</dbReference>
<evidence type="ECO:0000313" key="1">
    <source>
        <dbReference type="EMBL" id="GMT31857.1"/>
    </source>
</evidence>
<proteinExistence type="predicted"/>
<feature type="non-terminal residue" evidence="1">
    <location>
        <position position="76"/>
    </location>
</feature>
<protein>
    <submittedName>
        <fullName evidence="1">Uncharacterized protein</fullName>
    </submittedName>
</protein>
<gene>
    <name evidence="1" type="ORF">PFISCL1PPCAC_23154</name>
</gene>
<comment type="caution">
    <text evidence="1">The sequence shown here is derived from an EMBL/GenBank/DDBJ whole genome shotgun (WGS) entry which is preliminary data.</text>
</comment>
<reference evidence="1" key="1">
    <citation type="submission" date="2023-10" db="EMBL/GenBank/DDBJ databases">
        <title>Genome assembly of Pristionchus species.</title>
        <authorList>
            <person name="Yoshida K."/>
            <person name="Sommer R.J."/>
        </authorList>
    </citation>
    <scope>NUCLEOTIDE SEQUENCE</scope>
    <source>
        <strain evidence="1">RS5133</strain>
    </source>
</reference>